<gene>
    <name evidence="5" type="primary">aroD</name>
    <name evidence="6" type="ORF">SAMN05216184_10981</name>
</gene>
<accession>A0A2Y9AHT5</accession>
<dbReference type="UniPathway" id="UPA00053">
    <property type="reaction ID" value="UER00086"/>
</dbReference>
<dbReference type="PANTHER" id="PTHR43699">
    <property type="entry name" value="3-DEHYDROQUINATE DEHYDRATASE"/>
    <property type="match status" value="1"/>
</dbReference>
<feature type="active site" description="Schiff-base intermediate with substrate" evidence="5">
    <location>
        <position position="170"/>
    </location>
</feature>
<evidence type="ECO:0000256" key="5">
    <source>
        <dbReference type="HAMAP-Rule" id="MF_00214"/>
    </source>
</evidence>
<feature type="binding site" evidence="5">
    <location>
        <position position="212"/>
    </location>
    <ligand>
        <name>3-dehydroquinate</name>
        <dbReference type="ChEBI" id="CHEBI:32364"/>
    </ligand>
</feature>
<keyword evidence="7" id="KW-1185">Reference proteome</keyword>
<sequence>MGGVVRLRDVAVGEGRVKIAAPLCSPTLEALLEEAGRVTAAGVDVAEWRADYLLASRPDAPLEELPAALRERLGATPLLLTVRSAEEGGQVTLDDAAYAAAVSALLDGGAGDAVDLELARGRVLPSLVDRAREVGAQVLVSSHDVTGTPSAAEMADRLAAMAAAGADVVKIAVTARDPLDVIALLEATCTADRELDVPVVTMAMGPLGLVSRLCGEVFGSAVTFGSVDRASAPGQIDVARLRDVVGLVHEHAAR</sequence>
<evidence type="ECO:0000256" key="2">
    <source>
        <dbReference type="ARBA" id="ARBA00023141"/>
    </source>
</evidence>
<dbReference type="GO" id="GO:0008652">
    <property type="term" value="P:amino acid biosynthetic process"/>
    <property type="evidence" value="ECO:0007669"/>
    <property type="project" value="UniProtKB-KW"/>
</dbReference>
<dbReference type="NCBIfam" id="TIGR01093">
    <property type="entry name" value="aroD"/>
    <property type="match status" value="1"/>
</dbReference>
<feature type="binding site" evidence="5">
    <location>
        <position position="235"/>
    </location>
    <ligand>
        <name>3-dehydroquinate</name>
        <dbReference type="ChEBI" id="CHEBI:32364"/>
    </ligand>
</feature>
<name>A0A2Y9AHT5_9MICO</name>
<dbReference type="GO" id="GO:0009073">
    <property type="term" value="P:aromatic amino acid family biosynthetic process"/>
    <property type="evidence" value="ECO:0007669"/>
    <property type="project" value="UniProtKB-KW"/>
</dbReference>
<comment type="subunit">
    <text evidence="5">Homodimer.</text>
</comment>
<feature type="active site" description="Proton donor/acceptor" evidence="5">
    <location>
        <position position="143"/>
    </location>
</feature>
<dbReference type="EMBL" id="UETB01000009">
    <property type="protein sequence ID" value="SSA44021.1"/>
    <property type="molecule type" value="Genomic_DNA"/>
</dbReference>
<dbReference type="RefSeq" id="WP_110852934.1">
    <property type="nucleotide sequence ID" value="NZ_QKLZ01000009.1"/>
</dbReference>
<proteinExistence type="inferred from homology"/>
<dbReference type="EC" id="4.2.1.10" evidence="5"/>
<comment type="similarity">
    <text evidence="5">Belongs to the type-I 3-dehydroquinase family.</text>
</comment>
<evidence type="ECO:0000313" key="6">
    <source>
        <dbReference type="EMBL" id="SSA44021.1"/>
    </source>
</evidence>
<dbReference type="OrthoDB" id="9813659at2"/>
<dbReference type="FunFam" id="3.20.20.70:FF:000047">
    <property type="entry name" value="3-dehydroquinate dehydratase"/>
    <property type="match status" value="1"/>
</dbReference>
<keyword evidence="3 5" id="KW-0456">Lyase</keyword>
<organism evidence="6 7">
    <name type="scientific">Georgenia satyanarayanai</name>
    <dbReference type="NCBI Taxonomy" id="860221"/>
    <lineage>
        <taxon>Bacteria</taxon>
        <taxon>Bacillati</taxon>
        <taxon>Actinomycetota</taxon>
        <taxon>Actinomycetes</taxon>
        <taxon>Micrococcales</taxon>
        <taxon>Bogoriellaceae</taxon>
        <taxon>Georgenia</taxon>
    </lineage>
</organism>
<dbReference type="GO" id="GO:0003855">
    <property type="term" value="F:3-dehydroquinate dehydratase activity"/>
    <property type="evidence" value="ECO:0007669"/>
    <property type="project" value="UniProtKB-UniRule"/>
</dbReference>
<dbReference type="Pfam" id="PF01487">
    <property type="entry name" value="DHquinase_I"/>
    <property type="match status" value="1"/>
</dbReference>
<reference evidence="6 7" key="1">
    <citation type="submission" date="2016-10" db="EMBL/GenBank/DDBJ databases">
        <authorList>
            <person name="Cai Z."/>
        </authorList>
    </citation>
    <scope>NUCLEOTIDE SEQUENCE [LARGE SCALE GENOMIC DNA]</scope>
    <source>
        <strain evidence="6 7">CGMCC 1.10826</strain>
    </source>
</reference>
<dbReference type="GO" id="GO:0009423">
    <property type="term" value="P:chorismate biosynthetic process"/>
    <property type="evidence" value="ECO:0007669"/>
    <property type="project" value="UniProtKB-UniRule"/>
</dbReference>
<dbReference type="CDD" id="cd00502">
    <property type="entry name" value="DHQase_I"/>
    <property type="match status" value="1"/>
</dbReference>
<dbReference type="AlphaFoldDB" id="A0A2Y9AHT5"/>
<evidence type="ECO:0000313" key="7">
    <source>
        <dbReference type="Proteomes" id="UP000250222"/>
    </source>
</evidence>
<comment type="pathway">
    <text evidence="5">Metabolic intermediate biosynthesis; chorismate biosynthesis; chorismate from D-erythrose 4-phosphate and phosphoenolpyruvate: step 3/7.</text>
</comment>
<feature type="binding site" evidence="5">
    <location>
        <position position="231"/>
    </location>
    <ligand>
        <name>3-dehydroquinate</name>
        <dbReference type="ChEBI" id="CHEBI:32364"/>
    </ligand>
</feature>
<dbReference type="SUPFAM" id="SSF51569">
    <property type="entry name" value="Aldolase"/>
    <property type="match status" value="1"/>
</dbReference>
<protein>
    <recommendedName>
        <fullName evidence="5">3-dehydroquinate dehydratase</fullName>
        <shortName evidence="5">3-dehydroquinase</shortName>
        <ecNumber evidence="5">4.2.1.10</ecNumber>
    </recommendedName>
    <alternativeName>
        <fullName evidence="5">Type I DHQase</fullName>
    </alternativeName>
    <alternativeName>
        <fullName evidence="5">Type I dehydroquinase</fullName>
        <shortName evidence="5">DHQ1</shortName>
    </alternativeName>
</protein>
<dbReference type="InterPro" id="IPR013785">
    <property type="entry name" value="Aldolase_TIM"/>
</dbReference>
<evidence type="ECO:0000256" key="3">
    <source>
        <dbReference type="ARBA" id="ARBA00023239"/>
    </source>
</evidence>
<evidence type="ECO:0000256" key="1">
    <source>
        <dbReference type="ARBA" id="ARBA00001864"/>
    </source>
</evidence>
<dbReference type="InterPro" id="IPR001381">
    <property type="entry name" value="DHquinase_I"/>
</dbReference>
<dbReference type="Proteomes" id="UP000250222">
    <property type="component" value="Unassembled WGS sequence"/>
</dbReference>
<keyword evidence="4 5" id="KW-0704">Schiff base</keyword>
<comment type="caution">
    <text evidence="5">Lacks conserved residue(s) required for the propagation of feature annotation.</text>
</comment>
<keyword evidence="5" id="KW-0028">Amino-acid biosynthesis</keyword>
<feature type="binding site" evidence="5">
    <location>
        <begin position="47"/>
        <end position="49"/>
    </location>
    <ligand>
        <name>3-dehydroquinate</name>
        <dbReference type="ChEBI" id="CHEBI:32364"/>
    </ligand>
</feature>
<dbReference type="InterPro" id="IPR050146">
    <property type="entry name" value="Type-I_3-dehydroquinase"/>
</dbReference>
<dbReference type="GO" id="GO:0046279">
    <property type="term" value="P:3,4-dihydroxybenzoate biosynthetic process"/>
    <property type="evidence" value="ECO:0007669"/>
    <property type="project" value="TreeGrafter"/>
</dbReference>
<feature type="binding site" evidence="5">
    <location>
        <position position="83"/>
    </location>
    <ligand>
        <name>3-dehydroquinate</name>
        <dbReference type="ChEBI" id="CHEBI:32364"/>
    </ligand>
</feature>
<evidence type="ECO:0000256" key="4">
    <source>
        <dbReference type="ARBA" id="ARBA00023270"/>
    </source>
</evidence>
<comment type="function">
    <text evidence="5">Involved in the third step of the chorismate pathway, which leads to the biosynthesis of aromatic amino acids. Catalyzes the cis-dehydration of 3-dehydroquinate (DHQ) and introduces the first double bond of the aromatic ring to yield 3-dehydroshikimate.</text>
</comment>
<comment type="catalytic activity">
    <reaction evidence="1 5">
        <text>3-dehydroquinate = 3-dehydroshikimate + H2O</text>
        <dbReference type="Rhea" id="RHEA:21096"/>
        <dbReference type="ChEBI" id="CHEBI:15377"/>
        <dbReference type="ChEBI" id="CHEBI:16630"/>
        <dbReference type="ChEBI" id="CHEBI:32364"/>
        <dbReference type="EC" id="4.2.1.10"/>
    </reaction>
</comment>
<dbReference type="HAMAP" id="MF_00214">
    <property type="entry name" value="AroD"/>
    <property type="match status" value="1"/>
</dbReference>
<dbReference type="Gene3D" id="3.20.20.70">
    <property type="entry name" value="Aldolase class I"/>
    <property type="match status" value="1"/>
</dbReference>
<dbReference type="PANTHER" id="PTHR43699:SF1">
    <property type="entry name" value="3-DEHYDROQUINATE DEHYDRATASE"/>
    <property type="match status" value="1"/>
</dbReference>
<keyword evidence="2 5" id="KW-0057">Aromatic amino acid biosynthesis</keyword>